<dbReference type="EMBL" id="MEZK01000032">
    <property type="protein sequence ID" value="OGD61811.1"/>
    <property type="molecule type" value="Genomic_DNA"/>
</dbReference>
<dbReference type="SUPFAM" id="SSF81301">
    <property type="entry name" value="Nucleotidyltransferase"/>
    <property type="match status" value="1"/>
</dbReference>
<accession>A0A1F5E3E0</accession>
<organism evidence="1 2">
    <name type="scientific">Candidatus Beckwithbacteria bacterium RBG_13_42_9</name>
    <dbReference type="NCBI Taxonomy" id="1797457"/>
    <lineage>
        <taxon>Bacteria</taxon>
        <taxon>Candidatus Beckwithiibacteriota</taxon>
    </lineage>
</organism>
<dbReference type="Proteomes" id="UP000177006">
    <property type="component" value="Unassembled WGS sequence"/>
</dbReference>
<name>A0A1F5E3E0_9BACT</name>
<evidence type="ECO:0000313" key="2">
    <source>
        <dbReference type="Proteomes" id="UP000177006"/>
    </source>
</evidence>
<sequence>MEYYHNQIVQKSWEELQTLKKHLKFVLIGGWAIWLYTQALKSKDIDIIVSFDQLATLGKLYQLHKNERLKKYEAVKESIQIDIYFPYFSTLGLPVEKLLINSQSFEGFQVLIPDYLFVLKLYTLAQRGRSPKGRKDFLDLISLLGKQAVDYPQVLQIIKSYRLQQTLKVFKQFLDESTQIEELNLNPHFFAKTKKRVLRDLELTV</sequence>
<dbReference type="AlphaFoldDB" id="A0A1F5E3E0"/>
<reference evidence="1 2" key="1">
    <citation type="journal article" date="2016" name="Nat. Commun.">
        <title>Thousands of microbial genomes shed light on interconnected biogeochemical processes in an aquifer system.</title>
        <authorList>
            <person name="Anantharaman K."/>
            <person name="Brown C.T."/>
            <person name="Hug L.A."/>
            <person name="Sharon I."/>
            <person name="Castelle C.J."/>
            <person name="Probst A.J."/>
            <person name="Thomas B.C."/>
            <person name="Singh A."/>
            <person name="Wilkins M.J."/>
            <person name="Karaoz U."/>
            <person name="Brodie E.L."/>
            <person name="Williams K.H."/>
            <person name="Hubbard S.S."/>
            <person name="Banfield J.F."/>
        </authorList>
    </citation>
    <scope>NUCLEOTIDE SEQUENCE [LARGE SCALE GENOMIC DNA]</scope>
</reference>
<dbReference type="InterPro" id="IPR043519">
    <property type="entry name" value="NT_sf"/>
</dbReference>
<gene>
    <name evidence="1" type="ORF">A2160_04050</name>
</gene>
<dbReference type="STRING" id="1797457.A2160_04050"/>
<protein>
    <submittedName>
        <fullName evidence="1">Uncharacterized protein</fullName>
    </submittedName>
</protein>
<evidence type="ECO:0000313" key="1">
    <source>
        <dbReference type="EMBL" id="OGD61811.1"/>
    </source>
</evidence>
<dbReference type="Gene3D" id="3.30.460.40">
    <property type="match status" value="1"/>
</dbReference>
<comment type="caution">
    <text evidence="1">The sequence shown here is derived from an EMBL/GenBank/DDBJ whole genome shotgun (WGS) entry which is preliminary data.</text>
</comment>
<proteinExistence type="predicted"/>